<dbReference type="PANTHER" id="PTHR30574:SF1">
    <property type="entry name" value="SULPHUR TRANSPORT DOMAIN-CONTAINING PROTEIN"/>
    <property type="match status" value="1"/>
</dbReference>
<keyword evidence="7 8" id="KW-0472">Membrane</keyword>
<keyword evidence="2" id="KW-0813">Transport</keyword>
<proteinExistence type="predicted"/>
<evidence type="ECO:0000256" key="2">
    <source>
        <dbReference type="ARBA" id="ARBA00022448"/>
    </source>
</evidence>
<keyword evidence="6 8" id="KW-1133">Transmembrane helix</keyword>
<evidence type="ECO:0000256" key="3">
    <source>
        <dbReference type="ARBA" id="ARBA00022475"/>
    </source>
</evidence>
<sequence length="192" mass="19937">MQLGALALLAAWFGWRRAPQPQRTWRGPAVWVAAVALGLLATLNLVVAGQPWGIVYGLGLWGAKVVQALGVDLSHNAFWGLPPMQAQLHASLLADNTSITDLGMLLGALIAATAGSRSSPRVRLSARAWAASVLAGLVLGYSSRMAFGCNVGAYFSGISTGSLHGWVWFASAFAGSTIGVRLRGALGIGSAR</sequence>
<dbReference type="AlphaFoldDB" id="A0A1J5PAI5"/>
<feature type="transmembrane region" description="Helical" evidence="8">
    <location>
        <begin position="163"/>
        <end position="182"/>
    </location>
</feature>
<evidence type="ECO:0000256" key="6">
    <source>
        <dbReference type="ARBA" id="ARBA00022989"/>
    </source>
</evidence>
<name>A0A1J5PAI5_9ZZZZ</name>
<comment type="caution">
    <text evidence="9">The sequence shown here is derived from an EMBL/GenBank/DDBJ whole genome shotgun (WGS) entry which is preliminary data.</text>
</comment>
<dbReference type="GO" id="GO:0005886">
    <property type="term" value="C:plasma membrane"/>
    <property type="evidence" value="ECO:0007669"/>
    <property type="project" value="UniProtKB-SubCell"/>
</dbReference>
<evidence type="ECO:0000256" key="7">
    <source>
        <dbReference type="ARBA" id="ARBA00023136"/>
    </source>
</evidence>
<feature type="transmembrane region" description="Helical" evidence="8">
    <location>
        <begin position="29"/>
        <end position="47"/>
    </location>
</feature>
<evidence type="ECO:0000313" key="9">
    <source>
        <dbReference type="EMBL" id="OIQ68633.1"/>
    </source>
</evidence>
<accession>A0A1J5PAI5</accession>
<evidence type="ECO:0000256" key="1">
    <source>
        <dbReference type="ARBA" id="ARBA00004429"/>
    </source>
</evidence>
<gene>
    <name evidence="9" type="ORF">GALL_497710</name>
</gene>
<dbReference type="Pfam" id="PF04143">
    <property type="entry name" value="Sulf_transp"/>
    <property type="match status" value="1"/>
</dbReference>
<keyword evidence="5 8" id="KW-0812">Transmembrane</keyword>
<dbReference type="EMBL" id="MLJW01005194">
    <property type="protein sequence ID" value="OIQ68633.1"/>
    <property type="molecule type" value="Genomic_DNA"/>
</dbReference>
<protein>
    <submittedName>
        <fullName evidence="9">Putative inner membrane protein</fullName>
    </submittedName>
</protein>
<evidence type="ECO:0000256" key="5">
    <source>
        <dbReference type="ARBA" id="ARBA00022692"/>
    </source>
</evidence>
<organism evidence="9">
    <name type="scientific">mine drainage metagenome</name>
    <dbReference type="NCBI Taxonomy" id="410659"/>
    <lineage>
        <taxon>unclassified sequences</taxon>
        <taxon>metagenomes</taxon>
        <taxon>ecological metagenomes</taxon>
    </lineage>
</organism>
<reference evidence="9" key="1">
    <citation type="submission" date="2016-10" db="EMBL/GenBank/DDBJ databases">
        <title>Sequence of Gallionella enrichment culture.</title>
        <authorList>
            <person name="Poehlein A."/>
            <person name="Muehling M."/>
            <person name="Daniel R."/>
        </authorList>
    </citation>
    <scope>NUCLEOTIDE SEQUENCE</scope>
</reference>
<keyword evidence="4" id="KW-0997">Cell inner membrane</keyword>
<evidence type="ECO:0000256" key="8">
    <source>
        <dbReference type="SAM" id="Phobius"/>
    </source>
</evidence>
<dbReference type="InterPro" id="IPR007272">
    <property type="entry name" value="Sulf_transp_TsuA/YedE"/>
</dbReference>
<comment type="subcellular location">
    <subcellularLocation>
        <location evidence="1">Cell inner membrane</location>
        <topology evidence="1">Multi-pass membrane protein</topology>
    </subcellularLocation>
</comment>
<keyword evidence="3" id="KW-1003">Cell membrane</keyword>
<dbReference type="PANTHER" id="PTHR30574">
    <property type="entry name" value="INNER MEMBRANE PROTEIN YEDE"/>
    <property type="match status" value="1"/>
</dbReference>
<feature type="transmembrane region" description="Helical" evidence="8">
    <location>
        <begin position="124"/>
        <end position="143"/>
    </location>
</feature>
<feature type="transmembrane region" description="Helical" evidence="8">
    <location>
        <begin position="91"/>
        <end position="112"/>
    </location>
</feature>
<evidence type="ECO:0000256" key="4">
    <source>
        <dbReference type="ARBA" id="ARBA00022519"/>
    </source>
</evidence>
<feature type="transmembrane region" description="Helical" evidence="8">
    <location>
        <begin position="54"/>
        <end position="71"/>
    </location>
</feature>